<dbReference type="EMBL" id="VTPX01000001">
    <property type="protein sequence ID" value="KAA0020737.1"/>
    <property type="molecule type" value="Genomic_DNA"/>
</dbReference>
<dbReference type="Pfam" id="PF05838">
    <property type="entry name" value="Glyco_hydro_108"/>
    <property type="match status" value="1"/>
</dbReference>
<evidence type="ECO:0000313" key="3">
    <source>
        <dbReference type="EMBL" id="KAA0020737.1"/>
    </source>
</evidence>
<dbReference type="CDD" id="cd13926">
    <property type="entry name" value="N-acetylmuramidase_GH108"/>
    <property type="match status" value="1"/>
</dbReference>
<evidence type="ECO:0000259" key="2">
    <source>
        <dbReference type="Pfam" id="PF09374"/>
    </source>
</evidence>
<dbReference type="InterPro" id="IPR023346">
    <property type="entry name" value="Lysozyme-like_dom_sf"/>
</dbReference>
<dbReference type="AlphaFoldDB" id="A0A640WJI5"/>
<accession>A0A640WJI5</accession>
<keyword evidence="4" id="KW-1185">Reference proteome</keyword>
<comment type="caution">
    <text evidence="3">The sequence shown here is derived from an EMBL/GenBank/DDBJ whole genome shotgun (WGS) entry which is preliminary data.</text>
</comment>
<name>A0A640WJI5_9GAMM</name>
<evidence type="ECO:0000313" key="4">
    <source>
        <dbReference type="Proteomes" id="UP000466024"/>
    </source>
</evidence>
<protein>
    <submittedName>
        <fullName evidence="3">Secretion activator protein</fullName>
    </submittedName>
</protein>
<organism evidence="3 4">
    <name type="scientific">Salinicola corii</name>
    <dbReference type="NCBI Taxonomy" id="2606937"/>
    <lineage>
        <taxon>Bacteria</taxon>
        <taxon>Pseudomonadati</taxon>
        <taxon>Pseudomonadota</taxon>
        <taxon>Gammaproteobacteria</taxon>
        <taxon>Oceanospirillales</taxon>
        <taxon>Halomonadaceae</taxon>
        <taxon>Salinicola</taxon>
    </lineage>
</organism>
<gene>
    <name evidence="3" type="ORF">F0A16_02815</name>
</gene>
<sequence>MINVTFDVAFDRVIGHEGGYTDVRADRGNWTSGTVGVGELKGTKWGISAMSYPELDIRNLTRDDAKAVYKRDFWDKASDNGQFDGAIAYQMFDAGINHGLKTAIKLLQRAAGVKDDGLYGPVTRSAVNSAWLDDLLKRFLAARLRYMTDIGAFTTFGRGWSRRIADNLLLAADDTPNPK</sequence>
<feature type="domain" description="TtsA-like Glycoside hydrolase family 108" evidence="1">
    <location>
        <begin position="11"/>
        <end position="99"/>
    </location>
</feature>
<proteinExistence type="predicted"/>
<reference evidence="3 4" key="1">
    <citation type="submission" date="2019-08" db="EMBL/GenBank/DDBJ databases">
        <title>Bioinformatics analysis of the strain L3 and L5.</title>
        <authorList>
            <person name="Li X."/>
        </authorList>
    </citation>
    <scope>NUCLEOTIDE SEQUENCE [LARGE SCALE GENOMIC DNA]</scope>
    <source>
        <strain evidence="3 4">L3</strain>
    </source>
</reference>
<dbReference type="RefSeq" id="WP_149433857.1">
    <property type="nucleotide sequence ID" value="NZ_VTPX01000001.1"/>
</dbReference>
<dbReference type="SUPFAM" id="SSF53955">
    <property type="entry name" value="Lysozyme-like"/>
    <property type="match status" value="1"/>
</dbReference>
<dbReference type="InterPro" id="IPR018537">
    <property type="entry name" value="Peptidoglycan-bd_3"/>
</dbReference>
<dbReference type="InterPro" id="IPR008565">
    <property type="entry name" value="TtsA-like_GH18_dom"/>
</dbReference>
<dbReference type="Pfam" id="PF09374">
    <property type="entry name" value="PG_binding_3"/>
    <property type="match status" value="1"/>
</dbReference>
<evidence type="ECO:0000259" key="1">
    <source>
        <dbReference type="Pfam" id="PF05838"/>
    </source>
</evidence>
<dbReference type="Proteomes" id="UP000466024">
    <property type="component" value="Unassembled WGS sequence"/>
</dbReference>
<dbReference type="Gene3D" id="1.20.141.10">
    <property type="entry name" value="Chitosanase, subunit A, domain 1"/>
    <property type="match status" value="1"/>
</dbReference>
<feature type="domain" description="Peptidoglycan binding" evidence="2">
    <location>
        <begin position="103"/>
        <end position="163"/>
    </location>
</feature>